<evidence type="ECO:0000259" key="1">
    <source>
        <dbReference type="Pfam" id="PF06985"/>
    </source>
</evidence>
<feature type="domain" description="Heterokaryon incompatibility" evidence="1">
    <location>
        <begin position="25"/>
        <end position="102"/>
    </location>
</feature>
<protein>
    <submittedName>
        <fullName evidence="2">Heterokaryon incompatibility protein-domain-containing protein</fullName>
    </submittedName>
</protein>
<dbReference type="Proteomes" id="UP000070501">
    <property type="component" value="Unassembled WGS sequence"/>
</dbReference>
<keyword evidence="3" id="KW-1185">Reference proteome</keyword>
<reference evidence="3" key="1">
    <citation type="submission" date="2016-02" db="EMBL/GenBank/DDBJ databases">
        <title>Draft genome sequence of Microdochium bolleyi, a fungal endophyte of beachgrass.</title>
        <authorList>
            <consortium name="DOE Joint Genome Institute"/>
            <person name="David A.S."/>
            <person name="May G."/>
            <person name="Haridas S."/>
            <person name="Lim J."/>
            <person name="Wang M."/>
            <person name="Labutti K."/>
            <person name="Lipzen A."/>
            <person name="Barry K."/>
            <person name="Grigoriev I.V."/>
        </authorList>
    </citation>
    <scope>NUCLEOTIDE SEQUENCE [LARGE SCALE GENOMIC DNA]</scope>
    <source>
        <strain evidence="3">J235TASD1</strain>
    </source>
</reference>
<dbReference type="OrthoDB" id="674604at2759"/>
<dbReference type="PANTHER" id="PTHR10622:SF11">
    <property type="entry name" value="HET-DOMAIN-CONTAINING PROTEIN"/>
    <property type="match status" value="1"/>
</dbReference>
<dbReference type="InterPro" id="IPR010730">
    <property type="entry name" value="HET"/>
</dbReference>
<evidence type="ECO:0000313" key="3">
    <source>
        <dbReference type="Proteomes" id="UP000070501"/>
    </source>
</evidence>
<accession>A0A136IHZ3</accession>
<dbReference type="AlphaFoldDB" id="A0A136IHZ3"/>
<dbReference type="InParanoid" id="A0A136IHZ3"/>
<gene>
    <name evidence="2" type="ORF">Micbo1qcDRAFT_186930</name>
</gene>
<sequence>MRLLKLREDRSLSLQEYPPEDVPPYAILSHTWGPDDQEITFQDLTFCSQQAAVDDLKHFWIDTCCIDKSNSQELQEAINSMFRWYRDAKHCYVFLADVHRNSSENYGDTLPHGQWELAFRSSRWLTRGWTLQELIAPRSVKFFSADGKALGDKTTLEMLLYECTRVPVDALRGRSLADFSIDERLSWLGKRKTKRPEDLAYCMFGIFDVHLPLIYSEGQEKAFLRLRREIGSDRVRAPSPTTIAQYVYTLGARGHTSAV</sequence>
<dbReference type="PANTHER" id="PTHR10622">
    <property type="entry name" value="HET DOMAIN-CONTAINING PROTEIN"/>
    <property type="match status" value="1"/>
</dbReference>
<dbReference type="STRING" id="196109.A0A136IHZ3"/>
<dbReference type="Pfam" id="PF06985">
    <property type="entry name" value="HET"/>
    <property type="match status" value="1"/>
</dbReference>
<proteinExistence type="predicted"/>
<name>A0A136IHZ3_9PEZI</name>
<organism evidence="2 3">
    <name type="scientific">Microdochium bolleyi</name>
    <dbReference type="NCBI Taxonomy" id="196109"/>
    <lineage>
        <taxon>Eukaryota</taxon>
        <taxon>Fungi</taxon>
        <taxon>Dikarya</taxon>
        <taxon>Ascomycota</taxon>
        <taxon>Pezizomycotina</taxon>
        <taxon>Sordariomycetes</taxon>
        <taxon>Xylariomycetidae</taxon>
        <taxon>Xylariales</taxon>
        <taxon>Microdochiaceae</taxon>
        <taxon>Microdochium</taxon>
    </lineage>
</organism>
<dbReference type="EMBL" id="KQ964394">
    <property type="protein sequence ID" value="KXJ84597.1"/>
    <property type="molecule type" value="Genomic_DNA"/>
</dbReference>
<evidence type="ECO:0000313" key="2">
    <source>
        <dbReference type="EMBL" id="KXJ84597.1"/>
    </source>
</evidence>